<evidence type="ECO:0000313" key="12">
    <source>
        <dbReference type="Proteomes" id="UP000054408"/>
    </source>
</evidence>
<dbReference type="Gene3D" id="3.40.850.10">
    <property type="entry name" value="Kinesin motor domain"/>
    <property type="match status" value="1"/>
</dbReference>
<dbReference type="Pfam" id="PF00225">
    <property type="entry name" value="Kinesin"/>
    <property type="match status" value="1"/>
</dbReference>
<organism evidence="11 12">
    <name type="scientific">Thecamonas trahens ATCC 50062</name>
    <dbReference type="NCBI Taxonomy" id="461836"/>
    <lineage>
        <taxon>Eukaryota</taxon>
        <taxon>Apusozoa</taxon>
        <taxon>Apusomonadida</taxon>
        <taxon>Apusomonadidae</taxon>
        <taxon>Thecamonas</taxon>
    </lineage>
</organism>
<evidence type="ECO:0000256" key="7">
    <source>
        <dbReference type="RuleBase" id="RU000394"/>
    </source>
</evidence>
<evidence type="ECO:0000256" key="8">
    <source>
        <dbReference type="SAM" id="Coils"/>
    </source>
</evidence>
<dbReference type="InterPro" id="IPR001752">
    <property type="entry name" value="Kinesin_motor_dom"/>
</dbReference>
<dbReference type="GO" id="GO:0007052">
    <property type="term" value="P:mitotic spindle organization"/>
    <property type="evidence" value="ECO:0007669"/>
    <property type="project" value="TreeGrafter"/>
</dbReference>
<evidence type="ECO:0000256" key="1">
    <source>
        <dbReference type="ARBA" id="ARBA00004496"/>
    </source>
</evidence>
<sequence length="787" mass="81924">MKTASSDTAVRVVVRIRPLNRRELRDGGAGPAWLHASPESATVTASAPSRVFAFDAVFDGRHPPPVADADADADATDAAATAPPPSPAATAQATLYNAVGAPLVDEVMAGYNASVFAYGQTGSGKSHTMVGSPRAPGFIPRLCKDLFAATAAAGAVADDDGAEYEADVTLSLLELYNEQIRDLLADEAGNATPARLARTPLRLREHPIHGTFVEGLTAKAVGCYADVATLIDAGLRHRITAATGMNATSSRSHAVVTLTVVQKTRRAGDEPPLLLKSRVHLVDLAGSERVASTHAAGLRLREAGAINKSLHMLGRVITELSDGAAFVPYRDSVLTRLLRDALGGNAKTLMIATVSPAPASADETLSTLRYAQRAKRIVNSAVVNEDPAAALIRDLRARVAQLEAAVAAGGLDASALDALTAERDAALAAAAIRERDAAALEARVAELQRQVDAAEDATAAAVDAVRAAMADALTAAEDLAAEKEQIASDEPLKRLKLVKLVKLERAKAAKAAKAAKRRIEELAAAVAAERAACLDATAVADRAADLDLVVEEQAARLEWLEQRLAAESTARATAEAAAAAAAADRDAAAAARDAAAARVAEMESILDEQRDHDLGYWVDTALVGARTALRAPVPSAERLARDAPPDIAADLAAAEETNDAAALQAAGAAVVRRLEAVALTLRQSEVDAADARRRSQFLEDEQKLIRVLVNLKASMAALAAPTLADLDSFIVTARQLRGAANVAGDMEWLASHADLLTADLVADLVVENALLLKQLHVALRPAGSSSA</sequence>
<dbReference type="InterPro" id="IPR027417">
    <property type="entry name" value="P-loop_NTPase"/>
</dbReference>
<dbReference type="GO" id="GO:0003777">
    <property type="term" value="F:microtubule motor activity"/>
    <property type="evidence" value="ECO:0007669"/>
    <property type="project" value="InterPro"/>
</dbReference>
<dbReference type="GO" id="GO:0051231">
    <property type="term" value="P:spindle elongation"/>
    <property type="evidence" value="ECO:0007669"/>
    <property type="project" value="TreeGrafter"/>
</dbReference>
<feature type="region of interest" description="Disordered" evidence="9">
    <location>
        <begin position="63"/>
        <end position="88"/>
    </location>
</feature>
<gene>
    <name evidence="11" type="ORF">AMSG_08068</name>
</gene>
<dbReference type="SMART" id="SM00129">
    <property type="entry name" value="KISc"/>
    <property type="match status" value="1"/>
</dbReference>
<accession>A0A0L0DJV0</accession>
<dbReference type="eggNOG" id="KOG0245">
    <property type="taxonomic scope" value="Eukaryota"/>
</dbReference>
<dbReference type="InterPro" id="IPR027640">
    <property type="entry name" value="Kinesin-like_fam"/>
</dbReference>
<protein>
    <recommendedName>
        <fullName evidence="7">Kinesin-like protein</fullName>
    </recommendedName>
</protein>
<dbReference type="OMA" id="ANWFETF"/>
<dbReference type="AlphaFoldDB" id="A0A0L0DJV0"/>
<dbReference type="GO" id="GO:0005524">
    <property type="term" value="F:ATP binding"/>
    <property type="evidence" value="ECO:0007669"/>
    <property type="project" value="UniProtKB-UniRule"/>
</dbReference>
<evidence type="ECO:0000256" key="9">
    <source>
        <dbReference type="SAM" id="MobiDB-lite"/>
    </source>
</evidence>
<dbReference type="OrthoDB" id="3176171at2759"/>
<comment type="subcellular location">
    <subcellularLocation>
        <location evidence="1">Cytoplasm</location>
    </subcellularLocation>
</comment>
<feature type="binding site" evidence="6">
    <location>
        <begin position="119"/>
        <end position="126"/>
    </location>
    <ligand>
        <name>ATP</name>
        <dbReference type="ChEBI" id="CHEBI:30616"/>
    </ligand>
</feature>
<evidence type="ECO:0000256" key="6">
    <source>
        <dbReference type="PROSITE-ProRule" id="PRU00283"/>
    </source>
</evidence>
<evidence type="ECO:0000256" key="4">
    <source>
        <dbReference type="ARBA" id="ARBA00022840"/>
    </source>
</evidence>
<dbReference type="PANTHER" id="PTHR47969">
    <property type="entry name" value="CHROMOSOME-ASSOCIATED KINESIN KIF4A-RELATED"/>
    <property type="match status" value="1"/>
</dbReference>
<evidence type="ECO:0000256" key="5">
    <source>
        <dbReference type="ARBA" id="ARBA00023054"/>
    </source>
</evidence>
<keyword evidence="2" id="KW-0963">Cytoplasm</keyword>
<dbReference type="InterPro" id="IPR036961">
    <property type="entry name" value="Kinesin_motor_dom_sf"/>
</dbReference>
<keyword evidence="5 8" id="KW-0175">Coiled coil</keyword>
<dbReference type="PROSITE" id="PS00411">
    <property type="entry name" value="KINESIN_MOTOR_1"/>
    <property type="match status" value="1"/>
</dbReference>
<dbReference type="InterPro" id="IPR019821">
    <property type="entry name" value="Kinesin_motor_CS"/>
</dbReference>
<name>A0A0L0DJV0_THETB</name>
<dbReference type="Proteomes" id="UP000054408">
    <property type="component" value="Unassembled WGS sequence"/>
</dbReference>
<feature type="coiled-coil region" evidence="8">
    <location>
        <begin position="430"/>
        <end position="464"/>
    </location>
</feature>
<dbReference type="GO" id="GO:0007018">
    <property type="term" value="P:microtubule-based movement"/>
    <property type="evidence" value="ECO:0007669"/>
    <property type="project" value="InterPro"/>
</dbReference>
<comment type="similarity">
    <text evidence="6 7">Belongs to the TRAFAC class myosin-kinesin ATPase superfamily. Kinesin family.</text>
</comment>
<keyword evidence="6 7" id="KW-0505">Motor protein</keyword>
<evidence type="ECO:0000259" key="10">
    <source>
        <dbReference type="PROSITE" id="PS50067"/>
    </source>
</evidence>
<dbReference type="GO" id="GO:0005737">
    <property type="term" value="C:cytoplasm"/>
    <property type="evidence" value="ECO:0007669"/>
    <property type="project" value="UniProtKB-SubCell"/>
</dbReference>
<keyword evidence="12" id="KW-1185">Reference proteome</keyword>
<dbReference type="SUPFAM" id="SSF52540">
    <property type="entry name" value="P-loop containing nucleoside triphosphate hydrolases"/>
    <property type="match status" value="1"/>
</dbReference>
<proteinExistence type="inferred from homology"/>
<dbReference type="PROSITE" id="PS50067">
    <property type="entry name" value="KINESIN_MOTOR_2"/>
    <property type="match status" value="1"/>
</dbReference>
<evidence type="ECO:0000256" key="2">
    <source>
        <dbReference type="ARBA" id="ARBA00022490"/>
    </source>
</evidence>
<feature type="domain" description="Kinesin motor" evidence="10">
    <location>
        <begin position="9"/>
        <end position="377"/>
    </location>
</feature>
<evidence type="ECO:0000256" key="3">
    <source>
        <dbReference type="ARBA" id="ARBA00022741"/>
    </source>
</evidence>
<feature type="coiled-coil region" evidence="8">
    <location>
        <begin position="505"/>
        <end position="532"/>
    </location>
</feature>
<dbReference type="GeneID" id="25566840"/>
<keyword evidence="7" id="KW-0493">Microtubule</keyword>
<reference evidence="11 12" key="1">
    <citation type="submission" date="2010-05" db="EMBL/GenBank/DDBJ databases">
        <title>The Genome Sequence of Thecamonas trahens ATCC 50062.</title>
        <authorList>
            <consortium name="The Broad Institute Genome Sequencing Platform"/>
            <person name="Russ C."/>
            <person name="Cuomo C."/>
            <person name="Shea T."/>
            <person name="Young S.K."/>
            <person name="Zeng Q."/>
            <person name="Koehrsen M."/>
            <person name="Haas B."/>
            <person name="Borodovsky M."/>
            <person name="Guigo R."/>
            <person name="Alvarado L."/>
            <person name="Berlin A."/>
            <person name="Bochicchio J."/>
            <person name="Borenstein D."/>
            <person name="Chapman S."/>
            <person name="Chen Z."/>
            <person name="Freedman E."/>
            <person name="Gellesch M."/>
            <person name="Goldberg J."/>
            <person name="Griggs A."/>
            <person name="Gujja S."/>
            <person name="Heilman E."/>
            <person name="Heiman D."/>
            <person name="Hepburn T."/>
            <person name="Howarth C."/>
            <person name="Jen D."/>
            <person name="Larson L."/>
            <person name="Mehta T."/>
            <person name="Park D."/>
            <person name="Pearson M."/>
            <person name="Roberts A."/>
            <person name="Saif S."/>
            <person name="Shenoy N."/>
            <person name="Sisk P."/>
            <person name="Stolte C."/>
            <person name="Sykes S."/>
            <person name="Thomson T."/>
            <person name="Walk T."/>
            <person name="White J."/>
            <person name="Yandava C."/>
            <person name="Burger G."/>
            <person name="Gray M.W."/>
            <person name="Holland P.W.H."/>
            <person name="King N."/>
            <person name="Lang F.B.F."/>
            <person name="Roger A.J."/>
            <person name="Ruiz-Trillo I."/>
            <person name="Lander E."/>
            <person name="Nusbaum C."/>
        </authorList>
    </citation>
    <scope>NUCLEOTIDE SEQUENCE [LARGE SCALE GENOMIC DNA]</scope>
    <source>
        <strain evidence="11 12">ATCC 50062</strain>
    </source>
</reference>
<dbReference type="PANTHER" id="PTHR47969:SF15">
    <property type="entry name" value="CHROMOSOME-ASSOCIATED KINESIN KIF4A-RELATED"/>
    <property type="match status" value="1"/>
</dbReference>
<evidence type="ECO:0000313" key="11">
    <source>
        <dbReference type="EMBL" id="KNC52505.1"/>
    </source>
</evidence>
<dbReference type="PRINTS" id="PR00380">
    <property type="entry name" value="KINESINHEAVY"/>
</dbReference>
<dbReference type="EMBL" id="GL349473">
    <property type="protein sequence ID" value="KNC52505.1"/>
    <property type="molecule type" value="Genomic_DNA"/>
</dbReference>
<dbReference type="RefSeq" id="XP_013755299.1">
    <property type="nucleotide sequence ID" value="XM_013899845.1"/>
</dbReference>
<keyword evidence="3 6" id="KW-0547">Nucleotide-binding</keyword>
<dbReference type="STRING" id="461836.A0A0L0DJV0"/>
<dbReference type="GO" id="GO:0008017">
    <property type="term" value="F:microtubule binding"/>
    <property type="evidence" value="ECO:0007669"/>
    <property type="project" value="InterPro"/>
</dbReference>
<dbReference type="GO" id="GO:0005874">
    <property type="term" value="C:microtubule"/>
    <property type="evidence" value="ECO:0007669"/>
    <property type="project" value="UniProtKB-KW"/>
</dbReference>
<keyword evidence="4 6" id="KW-0067">ATP-binding</keyword>
<dbReference type="GO" id="GO:0005875">
    <property type="term" value="C:microtubule associated complex"/>
    <property type="evidence" value="ECO:0007669"/>
    <property type="project" value="TreeGrafter"/>
</dbReference>